<dbReference type="VEuPathDB" id="CryptoDB:Vbra_17430"/>
<organism evidence="11 12">
    <name type="scientific">Vitrella brassicaformis (strain CCMP3155)</name>
    <dbReference type="NCBI Taxonomy" id="1169540"/>
    <lineage>
        <taxon>Eukaryota</taxon>
        <taxon>Sar</taxon>
        <taxon>Alveolata</taxon>
        <taxon>Colpodellida</taxon>
        <taxon>Vitrellaceae</taxon>
        <taxon>Vitrella</taxon>
    </lineage>
</organism>
<sequence>MKAIGRRLSLKGVKGVHQAGERPAVDPPAAEKEASFGPPPPLSPDAMDGDHFLDHQDEAALEVPTAVPSGGVIKYVLRVQQQNYLYKALLYTLFVASFGAINMLVRPVRTTWSTQETMEDAFAKENLGGIYFDKTYYDIGTTDDIWRWMETVLLPVVLPDSLINDNDPRVFVRMANRIISPIRIRQVSVTEGSCGWPAEVDVQRPCWESFKNSIQASEDRVTLLNPYLRYEKRLPDLIGIDGYGYGYDYGHEAHILDIPLTNEGRFVYENYVKQGVGKTIDEGDESGGGAATEPIFLGGGTAVFVVEFLTYNANYDTLTRVRFVNDMMIGGRIHSSIALHSCRLQPYRTGADFARLACEVFFFLCLCVYVLREMNELRVYKLEYFKSFWNLVELTNIAMYLTILVYWSRFLLEDRFQYLEFSPTEYRDPGKVIELFTFTSAVAAVNVIIGCFTIFKYLQVNPKLSLLWVALSNAAVDILPFIMVFFLVTIGFTFAGHWLFGTRVAGFHTWGESFSTLLRSLTGEYDYESLQLADSAAAPAYTVGWIFIVTLVLINMFIAILTDAFELTKDRIRRIADFQDQAGEGFMLRTALLDSVEGIARQFAEKENVDPDRKVHTKKLKRVRKEVFQNPQLLFIHSEIQRVVKKLSVRADIIERITAESVDGGKPEVSVEELASYLKGDIEEAQGFVNNVNQFVLEIRRMLETADVGAAPVSVGVAETDRIDKQLESEAKIGELARRQMFGWSPQVDHELKEALNMLRLEVNTLSALLRKLERRGRS</sequence>
<evidence type="ECO:0000256" key="6">
    <source>
        <dbReference type="ARBA" id="ARBA00023180"/>
    </source>
</evidence>
<feature type="transmembrane region" description="Helical" evidence="8">
    <location>
        <begin position="543"/>
        <end position="565"/>
    </location>
</feature>
<dbReference type="PANTHER" id="PTHR10877:SF183">
    <property type="entry name" value="AT14535P-RELATED"/>
    <property type="match status" value="1"/>
</dbReference>
<dbReference type="InterPro" id="IPR003915">
    <property type="entry name" value="PKD_2"/>
</dbReference>
<dbReference type="PRINTS" id="PR01433">
    <property type="entry name" value="POLYCYSTIN2"/>
</dbReference>
<keyword evidence="6" id="KW-0325">Glycoprotein</keyword>
<dbReference type="InterPro" id="IPR051223">
    <property type="entry name" value="Polycystin"/>
</dbReference>
<comment type="similarity">
    <text evidence="2">Belongs to the polycystin family.</text>
</comment>
<dbReference type="Pfam" id="PF08016">
    <property type="entry name" value="PKD_channel"/>
    <property type="match status" value="1"/>
</dbReference>
<dbReference type="GO" id="GO:0016020">
    <property type="term" value="C:membrane"/>
    <property type="evidence" value="ECO:0007669"/>
    <property type="project" value="UniProtKB-SubCell"/>
</dbReference>
<reference evidence="11 12" key="1">
    <citation type="submission" date="2014-11" db="EMBL/GenBank/DDBJ databases">
        <authorList>
            <person name="Zhu J."/>
            <person name="Qi W."/>
            <person name="Song R."/>
        </authorList>
    </citation>
    <scope>NUCLEOTIDE SEQUENCE [LARGE SCALE GENOMIC DNA]</scope>
</reference>
<dbReference type="PhylomeDB" id="A0A0G4GCS9"/>
<dbReference type="PANTHER" id="PTHR10877">
    <property type="entry name" value="POLYCYSTIN FAMILY MEMBER"/>
    <property type="match status" value="1"/>
</dbReference>
<evidence type="ECO:0000256" key="7">
    <source>
        <dbReference type="SAM" id="MobiDB-lite"/>
    </source>
</evidence>
<dbReference type="InterPro" id="IPR046791">
    <property type="entry name" value="Polycystin_dom"/>
</dbReference>
<evidence type="ECO:0000256" key="2">
    <source>
        <dbReference type="ARBA" id="ARBA00007200"/>
    </source>
</evidence>
<comment type="subcellular location">
    <subcellularLocation>
        <location evidence="1">Membrane</location>
        <topology evidence="1">Multi-pass membrane protein</topology>
    </subcellularLocation>
</comment>
<evidence type="ECO:0000256" key="5">
    <source>
        <dbReference type="ARBA" id="ARBA00023136"/>
    </source>
</evidence>
<evidence type="ECO:0000256" key="3">
    <source>
        <dbReference type="ARBA" id="ARBA00022692"/>
    </source>
</evidence>
<name>A0A0G4GCS9_VITBC</name>
<keyword evidence="12" id="KW-1185">Reference proteome</keyword>
<evidence type="ECO:0000313" key="11">
    <source>
        <dbReference type="EMBL" id="CEM27115.1"/>
    </source>
</evidence>
<feature type="transmembrane region" description="Helical" evidence="8">
    <location>
        <begin position="467"/>
        <end position="500"/>
    </location>
</feature>
<dbReference type="InParanoid" id="A0A0G4GCS9"/>
<keyword evidence="4 8" id="KW-1133">Transmembrane helix</keyword>
<evidence type="ECO:0000256" key="1">
    <source>
        <dbReference type="ARBA" id="ARBA00004141"/>
    </source>
</evidence>
<evidence type="ECO:0000256" key="4">
    <source>
        <dbReference type="ARBA" id="ARBA00022989"/>
    </source>
</evidence>
<dbReference type="GO" id="GO:0005509">
    <property type="term" value="F:calcium ion binding"/>
    <property type="evidence" value="ECO:0007669"/>
    <property type="project" value="InterPro"/>
</dbReference>
<dbReference type="Pfam" id="PF20519">
    <property type="entry name" value="Polycystin_dom"/>
    <property type="match status" value="1"/>
</dbReference>
<evidence type="ECO:0000313" key="12">
    <source>
        <dbReference type="Proteomes" id="UP000041254"/>
    </source>
</evidence>
<feature type="region of interest" description="Disordered" evidence="7">
    <location>
        <begin position="1"/>
        <end position="50"/>
    </location>
</feature>
<feature type="domain" description="Polycystin" evidence="10">
    <location>
        <begin position="136"/>
        <end position="199"/>
    </location>
</feature>
<dbReference type="AlphaFoldDB" id="A0A0G4GCS9"/>
<dbReference type="InterPro" id="IPR013122">
    <property type="entry name" value="PKD1_2_channel"/>
</dbReference>
<protein>
    <recommendedName>
        <fullName evidence="13">Polycystin cation channel PKD1/PKD2 domain-containing protein</fullName>
    </recommendedName>
</protein>
<evidence type="ECO:0000256" key="8">
    <source>
        <dbReference type="SAM" id="Phobius"/>
    </source>
</evidence>
<evidence type="ECO:0000259" key="10">
    <source>
        <dbReference type="Pfam" id="PF20519"/>
    </source>
</evidence>
<feature type="transmembrane region" description="Helical" evidence="8">
    <location>
        <begin position="432"/>
        <end position="455"/>
    </location>
</feature>
<feature type="transmembrane region" description="Helical" evidence="8">
    <location>
        <begin position="391"/>
        <end position="412"/>
    </location>
</feature>
<dbReference type="OMA" id="WKENCIA"/>
<feature type="domain" description="Polycystin cation channel PKD1/PKD2" evidence="9">
    <location>
        <begin position="347"/>
        <end position="566"/>
    </location>
</feature>
<evidence type="ECO:0000259" key="9">
    <source>
        <dbReference type="Pfam" id="PF08016"/>
    </source>
</evidence>
<dbReference type="EMBL" id="CDMY01000628">
    <property type="protein sequence ID" value="CEM27115.1"/>
    <property type="molecule type" value="Genomic_DNA"/>
</dbReference>
<evidence type="ECO:0008006" key="13">
    <source>
        <dbReference type="Google" id="ProtNLM"/>
    </source>
</evidence>
<proteinExistence type="inferred from homology"/>
<accession>A0A0G4GCS9</accession>
<feature type="compositionally biased region" description="Basic and acidic residues" evidence="7">
    <location>
        <begin position="19"/>
        <end position="34"/>
    </location>
</feature>
<dbReference type="Proteomes" id="UP000041254">
    <property type="component" value="Unassembled WGS sequence"/>
</dbReference>
<dbReference type="OrthoDB" id="444119at2759"/>
<keyword evidence="3 8" id="KW-0812">Transmembrane</keyword>
<gene>
    <name evidence="11" type="ORF">Vbra_17430</name>
</gene>
<dbReference type="Gene3D" id="1.10.287.70">
    <property type="match status" value="1"/>
</dbReference>
<feature type="transmembrane region" description="Helical" evidence="8">
    <location>
        <begin position="353"/>
        <end position="371"/>
    </location>
</feature>
<dbReference type="STRING" id="1169540.A0A0G4GCS9"/>
<feature type="transmembrane region" description="Helical" evidence="8">
    <location>
        <begin position="84"/>
        <end position="105"/>
    </location>
</feature>
<keyword evidence="5 8" id="KW-0472">Membrane</keyword>